<name>A0ABQ5HCG9_9ASTR</name>
<comment type="caution">
    <text evidence="2">The sequence shown here is derived from an EMBL/GenBank/DDBJ whole genome shotgun (WGS) entry which is preliminary data.</text>
</comment>
<dbReference type="Proteomes" id="UP001151760">
    <property type="component" value="Unassembled WGS sequence"/>
</dbReference>
<accession>A0ABQ5HCG9</accession>
<evidence type="ECO:0000313" key="2">
    <source>
        <dbReference type="EMBL" id="GJT85279.1"/>
    </source>
</evidence>
<evidence type="ECO:0000313" key="3">
    <source>
        <dbReference type="Proteomes" id="UP001151760"/>
    </source>
</evidence>
<organism evidence="2 3">
    <name type="scientific">Tanacetum coccineum</name>
    <dbReference type="NCBI Taxonomy" id="301880"/>
    <lineage>
        <taxon>Eukaryota</taxon>
        <taxon>Viridiplantae</taxon>
        <taxon>Streptophyta</taxon>
        <taxon>Embryophyta</taxon>
        <taxon>Tracheophyta</taxon>
        <taxon>Spermatophyta</taxon>
        <taxon>Magnoliopsida</taxon>
        <taxon>eudicotyledons</taxon>
        <taxon>Gunneridae</taxon>
        <taxon>Pentapetalae</taxon>
        <taxon>asterids</taxon>
        <taxon>campanulids</taxon>
        <taxon>Asterales</taxon>
        <taxon>Asteraceae</taxon>
        <taxon>Asteroideae</taxon>
        <taxon>Anthemideae</taxon>
        <taxon>Anthemidinae</taxon>
        <taxon>Tanacetum</taxon>
    </lineage>
</organism>
<sequence length="313" mass="35763">MSRIISQAEIVSEEQLVPRANSLVIKKNNQCVTSDSHITDIMLRFIVEILRHHKLYKLIPPPDPNNTYIKPPLENQILEFIKTLGYDEYPKIKMIAISKMVATRLHQPWRAILSVLNRCLTGKDSMMQSRRKRDTRMAKKVESEKAKIIDEPEEQHVSPVKSGRKKGFIFEDPAVQSLLDLWKVSKANRLESLMQKKQPVTREGSSVAHNKYYDTDSDAKFYSSSSEKTEESANETDDTDKSDMDLSYDNLHGDDDAARYRVSKHNNSTATCNSTYLSPTVTSSSQDFIQTLLDETPTNELIDFMSHPVYTDA</sequence>
<feature type="region of interest" description="Disordered" evidence="1">
    <location>
        <begin position="218"/>
        <end position="252"/>
    </location>
</feature>
<protein>
    <submittedName>
        <fullName evidence="2">Uncharacterized protein</fullName>
    </submittedName>
</protein>
<evidence type="ECO:0000256" key="1">
    <source>
        <dbReference type="SAM" id="MobiDB-lite"/>
    </source>
</evidence>
<keyword evidence="3" id="KW-1185">Reference proteome</keyword>
<reference evidence="2" key="2">
    <citation type="submission" date="2022-01" db="EMBL/GenBank/DDBJ databases">
        <authorList>
            <person name="Yamashiro T."/>
            <person name="Shiraishi A."/>
            <person name="Satake H."/>
            <person name="Nakayama K."/>
        </authorList>
    </citation>
    <scope>NUCLEOTIDE SEQUENCE</scope>
</reference>
<reference evidence="2" key="1">
    <citation type="journal article" date="2022" name="Int. J. Mol. Sci.">
        <title>Draft Genome of Tanacetum Coccineum: Genomic Comparison of Closely Related Tanacetum-Family Plants.</title>
        <authorList>
            <person name="Yamashiro T."/>
            <person name="Shiraishi A."/>
            <person name="Nakayama K."/>
            <person name="Satake H."/>
        </authorList>
    </citation>
    <scope>NUCLEOTIDE SEQUENCE</scope>
</reference>
<gene>
    <name evidence="2" type="ORF">Tco_1066996</name>
</gene>
<proteinExistence type="predicted"/>
<dbReference type="EMBL" id="BQNB010019435">
    <property type="protein sequence ID" value="GJT85279.1"/>
    <property type="molecule type" value="Genomic_DNA"/>
</dbReference>